<gene>
    <name evidence="2" type="ORF">EEDITHA_LOCUS11198</name>
</gene>
<evidence type="ECO:0000313" key="2">
    <source>
        <dbReference type="EMBL" id="CAH2095782.1"/>
    </source>
</evidence>
<reference evidence="2" key="1">
    <citation type="submission" date="2022-03" db="EMBL/GenBank/DDBJ databases">
        <authorList>
            <person name="Tunstrom K."/>
        </authorList>
    </citation>
    <scope>NUCLEOTIDE SEQUENCE</scope>
</reference>
<dbReference type="Proteomes" id="UP001153954">
    <property type="component" value="Unassembled WGS sequence"/>
</dbReference>
<keyword evidence="3" id="KW-1185">Reference proteome</keyword>
<dbReference type="EMBL" id="CAKOGL010000016">
    <property type="protein sequence ID" value="CAH2095782.1"/>
    <property type="molecule type" value="Genomic_DNA"/>
</dbReference>
<accession>A0AAU9UD99</accession>
<evidence type="ECO:0000256" key="1">
    <source>
        <dbReference type="SAM" id="MobiDB-lite"/>
    </source>
</evidence>
<feature type="region of interest" description="Disordered" evidence="1">
    <location>
        <begin position="1"/>
        <end position="44"/>
    </location>
</feature>
<dbReference type="AlphaFoldDB" id="A0AAU9UD99"/>
<feature type="compositionally biased region" description="Basic residues" evidence="1">
    <location>
        <begin position="1"/>
        <end position="12"/>
    </location>
</feature>
<name>A0AAU9UD99_EUPED</name>
<comment type="caution">
    <text evidence="2">The sequence shown here is derived from an EMBL/GenBank/DDBJ whole genome shotgun (WGS) entry which is preliminary data.</text>
</comment>
<protein>
    <submittedName>
        <fullName evidence="2">Uncharacterized protein</fullName>
    </submittedName>
</protein>
<organism evidence="2 3">
    <name type="scientific">Euphydryas editha</name>
    <name type="common">Edith's checkerspot</name>
    <dbReference type="NCBI Taxonomy" id="104508"/>
    <lineage>
        <taxon>Eukaryota</taxon>
        <taxon>Metazoa</taxon>
        <taxon>Ecdysozoa</taxon>
        <taxon>Arthropoda</taxon>
        <taxon>Hexapoda</taxon>
        <taxon>Insecta</taxon>
        <taxon>Pterygota</taxon>
        <taxon>Neoptera</taxon>
        <taxon>Endopterygota</taxon>
        <taxon>Lepidoptera</taxon>
        <taxon>Glossata</taxon>
        <taxon>Ditrysia</taxon>
        <taxon>Papilionoidea</taxon>
        <taxon>Nymphalidae</taxon>
        <taxon>Nymphalinae</taxon>
        <taxon>Euphydryas</taxon>
    </lineage>
</organism>
<proteinExistence type="predicted"/>
<feature type="compositionally biased region" description="Basic and acidic residues" evidence="1">
    <location>
        <begin position="27"/>
        <end position="37"/>
    </location>
</feature>
<evidence type="ECO:0000313" key="3">
    <source>
        <dbReference type="Proteomes" id="UP001153954"/>
    </source>
</evidence>
<sequence>MIKSGKKKKAIKKGKDQSHQRQATIAKDIEAQSKENRSGCSRTSESKSFFNIFKKVKEIVQSDNNLENKLKLIWNLLVQEFWLFIKNFVQNGDICKTIFSFLLNG</sequence>